<feature type="transmembrane region" description="Helical" evidence="2">
    <location>
        <begin position="7"/>
        <end position="28"/>
    </location>
</feature>
<protein>
    <submittedName>
        <fullName evidence="4">RNA-binding protein</fullName>
    </submittedName>
</protein>
<dbReference type="SUPFAM" id="SSF54928">
    <property type="entry name" value="RNA-binding domain, RBD"/>
    <property type="match status" value="1"/>
</dbReference>
<dbReference type="EMBL" id="PIPI01000003">
    <property type="protein sequence ID" value="RUO20333.1"/>
    <property type="molecule type" value="Genomic_DNA"/>
</dbReference>
<dbReference type="PROSITE" id="PS50102">
    <property type="entry name" value="RRM"/>
    <property type="match status" value="1"/>
</dbReference>
<dbReference type="OrthoDB" id="9798855at2"/>
<dbReference type="InterPro" id="IPR035979">
    <property type="entry name" value="RBD_domain_sf"/>
</dbReference>
<dbReference type="Pfam" id="PF00076">
    <property type="entry name" value="RRM_1"/>
    <property type="match status" value="1"/>
</dbReference>
<proteinExistence type="predicted"/>
<sequence length="164" mass="18028">MYRASSGMQVITAAVIALIYAFIAQLFLDDPNSLTVSLIALGVFLGGILTPYVGFVLQHRKTEVAAKAPRPQKSKTTGGDTRTLYVGNLPFKTNEEDVETLFSQYGQVSEVRLVKDRRTGRKKGYGFVEMDATGADIALAKLNDHEFEGRTLKVRTAHADQDTE</sequence>
<gene>
    <name evidence="4" type="ORF">CWE06_06855</name>
</gene>
<name>A0A432VUY0_9GAMM</name>
<keyword evidence="2" id="KW-0812">Transmembrane</keyword>
<dbReference type="AlphaFoldDB" id="A0A432VUY0"/>
<organism evidence="4 5">
    <name type="scientific">Aliidiomarina haloalkalitolerans</name>
    <dbReference type="NCBI Taxonomy" id="859059"/>
    <lineage>
        <taxon>Bacteria</taxon>
        <taxon>Pseudomonadati</taxon>
        <taxon>Pseudomonadota</taxon>
        <taxon>Gammaproteobacteria</taxon>
        <taxon>Alteromonadales</taxon>
        <taxon>Idiomarinaceae</taxon>
        <taxon>Aliidiomarina</taxon>
    </lineage>
</organism>
<feature type="transmembrane region" description="Helical" evidence="2">
    <location>
        <begin position="34"/>
        <end position="57"/>
    </location>
</feature>
<evidence type="ECO:0000313" key="4">
    <source>
        <dbReference type="EMBL" id="RUO20333.1"/>
    </source>
</evidence>
<dbReference type="Proteomes" id="UP000288212">
    <property type="component" value="Unassembled WGS sequence"/>
</dbReference>
<comment type="caution">
    <text evidence="4">The sequence shown here is derived from an EMBL/GenBank/DDBJ whole genome shotgun (WGS) entry which is preliminary data.</text>
</comment>
<accession>A0A432VUY0</accession>
<dbReference type="RefSeq" id="WP_126792477.1">
    <property type="nucleotide sequence ID" value="NZ_PIPI01000003.1"/>
</dbReference>
<evidence type="ECO:0000256" key="2">
    <source>
        <dbReference type="SAM" id="Phobius"/>
    </source>
</evidence>
<evidence type="ECO:0000256" key="1">
    <source>
        <dbReference type="ARBA" id="ARBA00022884"/>
    </source>
</evidence>
<feature type="domain" description="RRM" evidence="3">
    <location>
        <begin position="82"/>
        <end position="159"/>
    </location>
</feature>
<dbReference type="GO" id="GO:0003723">
    <property type="term" value="F:RNA binding"/>
    <property type="evidence" value="ECO:0007669"/>
    <property type="project" value="UniProtKB-KW"/>
</dbReference>
<dbReference type="PANTHER" id="PTHR48027">
    <property type="entry name" value="HETEROGENEOUS NUCLEAR RIBONUCLEOPROTEIN 87F-RELATED"/>
    <property type="match status" value="1"/>
</dbReference>
<evidence type="ECO:0000313" key="5">
    <source>
        <dbReference type="Proteomes" id="UP000288212"/>
    </source>
</evidence>
<keyword evidence="5" id="KW-1185">Reference proteome</keyword>
<dbReference type="InterPro" id="IPR012677">
    <property type="entry name" value="Nucleotide-bd_a/b_plait_sf"/>
</dbReference>
<keyword evidence="2" id="KW-1133">Transmembrane helix</keyword>
<dbReference type="InterPro" id="IPR000504">
    <property type="entry name" value="RRM_dom"/>
</dbReference>
<keyword evidence="1" id="KW-0694">RNA-binding</keyword>
<evidence type="ECO:0000259" key="3">
    <source>
        <dbReference type="PROSITE" id="PS50102"/>
    </source>
</evidence>
<reference evidence="4 5" key="1">
    <citation type="journal article" date="2011" name="Front. Microbiol.">
        <title>Genomic signatures of strain selection and enhancement in Bacillus atrophaeus var. globigii, a historical biowarfare simulant.</title>
        <authorList>
            <person name="Gibbons H.S."/>
            <person name="Broomall S.M."/>
            <person name="McNew L.A."/>
            <person name="Daligault H."/>
            <person name="Chapman C."/>
            <person name="Bruce D."/>
            <person name="Karavis M."/>
            <person name="Krepps M."/>
            <person name="McGregor P.A."/>
            <person name="Hong C."/>
            <person name="Park K.H."/>
            <person name="Akmal A."/>
            <person name="Feldman A."/>
            <person name="Lin J.S."/>
            <person name="Chang W.E."/>
            <person name="Higgs B.W."/>
            <person name="Demirev P."/>
            <person name="Lindquist J."/>
            <person name="Liem A."/>
            <person name="Fochler E."/>
            <person name="Read T.D."/>
            <person name="Tapia R."/>
            <person name="Johnson S."/>
            <person name="Bishop-Lilly K.A."/>
            <person name="Detter C."/>
            <person name="Han C."/>
            <person name="Sozhamannan S."/>
            <person name="Rosenzweig C.N."/>
            <person name="Skowronski E.W."/>
        </authorList>
    </citation>
    <scope>NUCLEOTIDE SEQUENCE [LARGE SCALE GENOMIC DNA]</scope>
    <source>
        <strain evidence="4 5">AK5</strain>
    </source>
</reference>
<keyword evidence="2" id="KW-0472">Membrane</keyword>
<dbReference type="SMART" id="SM00360">
    <property type="entry name" value="RRM"/>
    <property type="match status" value="1"/>
</dbReference>
<dbReference type="InterPro" id="IPR052462">
    <property type="entry name" value="SLIRP/GR-RBP-like"/>
</dbReference>
<dbReference type="Gene3D" id="3.30.70.330">
    <property type="match status" value="1"/>
</dbReference>